<dbReference type="Gene3D" id="3.30.460.10">
    <property type="entry name" value="Beta Polymerase, domain 2"/>
    <property type="match status" value="1"/>
</dbReference>
<keyword evidence="3" id="KW-1185">Reference proteome</keyword>
<comment type="caution">
    <text evidence="2">The sequence shown here is derived from an EMBL/GenBank/DDBJ whole genome shotgun (WGS) entry which is preliminary data.</text>
</comment>
<reference evidence="2 3" key="1">
    <citation type="submission" date="2019-07" db="EMBL/GenBank/DDBJ databases">
        <authorList>
            <person name="Kim J."/>
        </authorList>
    </citation>
    <scope>NUCLEOTIDE SEQUENCE [LARGE SCALE GENOMIC DNA]</scope>
    <source>
        <strain evidence="2 3">MJ1a</strain>
    </source>
</reference>
<dbReference type="EMBL" id="VOEI01000001">
    <property type="protein sequence ID" value="TWR28442.1"/>
    <property type="molecule type" value="Genomic_DNA"/>
</dbReference>
<evidence type="ECO:0000313" key="2">
    <source>
        <dbReference type="EMBL" id="TWR28442.1"/>
    </source>
</evidence>
<dbReference type="Pfam" id="PF04607">
    <property type="entry name" value="RelA_SpoT"/>
    <property type="match status" value="1"/>
</dbReference>
<dbReference type="CDD" id="cd05399">
    <property type="entry name" value="NT_Rel-Spo_like"/>
    <property type="match status" value="1"/>
</dbReference>
<dbReference type="PANTHER" id="PTHR41773:SF1">
    <property type="entry name" value="RELA_SPOT DOMAIN-CONTAINING PROTEIN"/>
    <property type="match status" value="1"/>
</dbReference>
<dbReference type="Proteomes" id="UP000318010">
    <property type="component" value="Unassembled WGS sequence"/>
</dbReference>
<dbReference type="SUPFAM" id="SSF81301">
    <property type="entry name" value="Nucleotidyltransferase"/>
    <property type="match status" value="1"/>
</dbReference>
<feature type="domain" description="RelA/SpoT" evidence="1">
    <location>
        <begin position="49"/>
        <end position="189"/>
    </location>
</feature>
<gene>
    <name evidence="2" type="ORF">FPZ42_04270</name>
</gene>
<proteinExistence type="predicted"/>
<dbReference type="PANTHER" id="PTHR41773">
    <property type="entry name" value="GTP PYROPHOSPHATASE-RELATED"/>
    <property type="match status" value="1"/>
</dbReference>
<accession>A0A563UAN5</accession>
<dbReference type="RefSeq" id="WP_146269235.1">
    <property type="nucleotide sequence ID" value="NZ_VOEI01000001.1"/>
</dbReference>
<dbReference type="GO" id="GO:0015969">
    <property type="term" value="P:guanosine tetraphosphate metabolic process"/>
    <property type="evidence" value="ECO:0007669"/>
    <property type="project" value="InterPro"/>
</dbReference>
<organism evidence="2 3">
    <name type="scientific">Mucilaginibacter achroorhodeus</name>
    <dbReference type="NCBI Taxonomy" id="2599294"/>
    <lineage>
        <taxon>Bacteria</taxon>
        <taxon>Pseudomonadati</taxon>
        <taxon>Bacteroidota</taxon>
        <taxon>Sphingobacteriia</taxon>
        <taxon>Sphingobacteriales</taxon>
        <taxon>Sphingobacteriaceae</taxon>
        <taxon>Mucilaginibacter</taxon>
    </lineage>
</organism>
<dbReference type="OrthoDB" id="9801824at2"/>
<dbReference type="SMART" id="SM00954">
    <property type="entry name" value="RelA_SpoT"/>
    <property type="match status" value="1"/>
</dbReference>
<dbReference type="InterPro" id="IPR007685">
    <property type="entry name" value="RelA_SpoT"/>
</dbReference>
<dbReference type="InterPro" id="IPR043519">
    <property type="entry name" value="NT_sf"/>
</dbReference>
<protein>
    <submittedName>
        <fullName evidence="2">(P)ppGpp synthetase</fullName>
    </submittedName>
</protein>
<sequence length="229" mass="26772">MTTEIQESVQAYMDKQFEYKQFLAGVLVFFGDHPQLNKKPFPIIHSIKSRLKDPTHLEDKLQRKLDKGIMITKDNLFDIISDFAGVRVLHLYQDQFEEINKAINDKIESGDWIFVERPKAYTWDPESAAFYSTLGLDTEVRDTYYTSIHYLVKPNNKNKICCEIQVRTLFEEIWGEIDHTINYPHPTDSLACKEQIRVLAKLVSTGTRLADSIFRTHKEFNLTRYDSSI</sequence>
<dbReference type="AlphaFoldDB" id="A0A563UAN5"/>
<evidence type="ECO:0000259" key="1">
    <source>
        <dbReference type="SMART" id="SM00954"/>
    </source>
</evidence>
<evidence type="ECO:0000313" key="3">
    <source>
        <dbReference type="Proteomes" id="UP000318010"/>
    </source>
</evidence>
<name>A0A563UAN5_9SPHI</name>